<dbReference type="Pfam" id="PF03016">
    <property type="entry name" value="Exostosin_GT47"/>
    <property type="match status" value="1"/>
</dbReference>
<dbReference type="InterPro" id="IPR004263">
    <property type="entry name" value="Exostosin"/>
</dbReference>
<proteinExistence type="inferred from homology"/>
<dbReference type="InterPro" id="IPR040911">
    <property type="entry name" value="Exostosin_GT47"/>
</dbReference>
<keyword evidence="4" id="KW-0735">Signal-anchor</keyword>
<keyword evidence="6" id="KW-0812">Transmembrane</keyword>
<evidence type="ECO:0000313" key="9">
    <source>
        <dbReference type="RefSeq" id="XP_010913333.2"/>
    </source>
</evidence>
<feature type="transmembrane region" description="Helical" evidence="6">
    <location>
        <begin position="66"/>
        <end position="83"/>
    </location>
</feature>
<keyword evidence="3 9" id="KW-0808">Transferase</keyword>
<dbReference type="KEGG" id="egu:105039051"/>
<evidence type="ECO:0000313" key="8">
    <source>
        <dbReference type="Proteomes" id="UP000504607"/>
    </source>
</evidence>
<dbReference type="InParanoid" id="A0A6I9QU14"/>
<dbReference type="AlphaFoldDB" id="A0A6I9QU14"/>
<evidence type="ECO:0000256" key="1">
    <source>
        <dbReference type="ARBA" id="ARBA00004323"/>
    </source>
</evidence>
<evidence type="ECO:0000256" key="5">
    <source>
        <dbReference type="ARBA" id="ARBA00023034"/>
    </source>
</evidence>
<keyword evidence="5" id="KW-0333">Golgi apparatus</keyword>
<feature type="domain" description="Exostosin GT47" evidence="7">
    <location>
        <begin position="123"/>
        <end position="443"/>
    </location>
</feature>
<organism evidence="8 9">
    <name type="scientific">Elaeis guineensis var. tenera</name>
    <name type="common">Oil palm</name>
    <dbReference type="NCBI Taxonomy" id="51953"/>
    <lineage>
        <taxon>Eukaryota</taxon>
        <taxon>Viridiplantae</taxon>
        <taxon>Streptophyta</taxon>
        <taxon>Embryophyta</taxon>
        <taxon>Tracheophyta</taxon>
        <taxon>Spermatophyta</taxon>
        <taxon>Magnoliopsida</taxon>
        <taxon>Liliopsida</taxon>
        <taxon>Arecaceae</taxon>
        <taxon>Arecoideae</taxon>
        <taxon>Cocoseae</taxon>
        <taxon>Elaeidinae</taxon>
        <taxon>Elaeis</taxon>
    </lineage>
</organism>
<reference evidence="9" key="1">
    <citation type="submission" date="2025-08" db="UniProtKB">
        <authorList>
            <consortium name="RefSeq"/>
        </authorList>
    </citation>
    <scope>IDENTIFICATION</scope>
</reference>
<keyword evidence="3 9" id="KW-0328">Glycosyltransferase</keyword>
<sequence>MISHSPTPFSSFPRSHICSHTFPLSTVTLSSSYPLMAFRPKDKHSLLLFSYSKDKASNSILVKAKYLLYIFLFFSLWLFLLFLCFPPSPDLPTPSAIAGGAGGEEDDVPRPPEKCDPDIAPFYIYDLPTRFNLALLRRCRSLNIYTDMCPHVAHRGLGQPVPHPLSSSGGAADSPSWYATHQFIAEMIFHARAERHPCRTLDPSSALLFYVPFYAGLYTSSVFRVSDHALRDALAVDLVAHISSHAAFRRRRGRDHFLAIGRTAWDLMRSDAASSPDFGANRLLLLPEVLNMSILTVERHPWKGDNQFGIPYPSYFHPFSAAEVAAWQAEVRRSKRSHLFMFVGGPRNATDKAAVRAEILRQCGASDRCLRVECKPGSPKCHDPERVLAVMKQAEFCLQPPGDSFTRRSVFDSVLAGCVPVFFSEHTAYTQYRWYLPGRAEDWSVLLGPDRSSRIEEELSRIPKEEVERMRETVIEMIPKVTYAHPNASRSALGFRDAVDVALVELTKHVRSTLHEA</sequence>
<dbReference type="PANTHER" id="PTHR11062">
    <property type="entry name" value="EXOSTOSIN HEPARAN SULFATE GLYCOSYLTRANSFERASE -RELATED"/>
    <property type="match status" value="1"/>
</dbReference>
<evidence type="ECO:0000256" key="3">
    <source>
        <dbReference type="ARBA" id="ARBA00022676"/>
    </source>
</evidence>
<dbReference type="Proteomes" id="UP000504607">
    <property type="component" value="Chromosome 1"/>
</dbReference>
<accession>A0A6I9QU14</accession>
<comment type="subcellular location">
    <subcellularLocation>
        <location evidence="1">Golgi apparatus membrane</location>
        <topology evidence="1">Single-pass type II membrane protein</topology>
    </subcellularLocation>
</comment>
<evidence type="ECO:0000256" key="2">
    <source>
        <dbReference type="ARBA" id="ARBA00010271"/>
    </source>
</evidence>
<keyword evidence="6" id="KW-0472">Membrane</keyword>
<evidence type="ECO:0000259" key="7">
    <source>
        <dbReference type="Pfam" id="PF03016"/>
    </source>
</evidence>
<dbReference type="PANTHER" id="PTHR11062:SF255">
    <property type="entry name" value="XYLOGLUCAN GALACTOSYLTRANSFERASE GT17-RELATED"/>
    <property type="match status" value="1"/>
</dbReference>
<protein>
    <submittedName>
        <fullName evidence="9">Probable xyloglucan galactosyltransferase GT17</fullName>
    </submittedName>
</protein>
<evidence type="ECO:0000256" key="6">
    <source>
        <dbReference type="SAM" id="Phobius"/>
    </source>
</evidence>
<dbReference type="OrthoDB" id="1924787at2759"/>
<dbReference type="RefSeq" id="XP_010913333.2">
    <property type="nucleotide sequence ID" value="XM_010915031.3"/>
</dbReference>
<dbReference type="GO" id="GO:0016757">
    <property type="term" value="F:glycosyltransferase activity"/>
    <property type="evidence" value="ECO:0007669"/>
    <property type="project" value="UniProtKB-KW"/>
</dbReference>
<gene>
    <name evidence="9" type="primary">LOC105039051</name>
</gene>
<keyword evidence="6" id="KW-1133">Transmembrane helix</keyword>
<dbReference type="GO" id="GO:0000139">
    <property type="term" value="C:Golgi membrane"/>
    <property type="evidence" value="ECO:0007669"/>
    <property type="project" value="UniProtKB-SubCell"/>
</dbReference>
<comment type="similarity">
    <text evidence="2">Belongs to the glycosyltransferase 47 family.</text>
</comment>
<keyword evidence="8" id="KW-1185">Reference proteome</keyword>
<evidence type="ECO:0000256" key="4">
    <source>
        <dbReference type="ARBA" id="ARBA00022968"/>
    </source>
</evidence>
<name>A0A6I9QU14_ELAGV</name>